<keyword evidence="4" id="KW-0411">Iron-sulfur</keyword>
<sequence>MADLHTNLSLLETACVNPRAQLDKYLKQGKKVIGCFPAYTPEELVYASGMIPMGLWGGHTELKLAKSYLPAFACPIMQSDLEFGLQGTYEGLSAVIIPTLCDTLRCMTQNWRYGVPSIPMIPIVYPQNRESPASVEYLISEYEHVLVMLSTITGQMMSEKALCDAIDVYNTHNAVMREFAVLANDHLDVITPKVRHAVMKSAFFFAKDEHTAIVTEIINGLKQLPVYKFTGKKVILTGITGEPDEMLEIFAENNIAVVGDDLAQEMRQYRTDTPEKGGGGLKRLAMQWNSRHGCSLIHEDGKPRGVMLVCLCREYGASGVVNCLMKFCDPEEYDQPYFESDLRTAGYPTLTIEVDTQNTSYEQIRTRVQAFCEML</sequence>
<gene>
    <name evidence="5" type="primary">hadC_1</name>
    <name evidence="5" type="ORF">SDC9_64728</name>
</gene>
<organism evidence="5">
    <name type="scientific">bioreactor metagenome</name>
    <dbReference type="NCBI Taxonomy" id="1076179"/>
    <lineage>
        <taxon>unclassified sequences</taxon>
        <taxon>metagenomes</taxon>
        <taxon>ecological metagenomes</taxon>
    </lineage>
</organism>
<evidence type="ECO:0000256" key="2">
    <source>
        <dbReference type="ARBA" id="ARBA00022723"/>
    </source>
</evidence>
<dbReference type="GO" id="GO:0046872">
    <property type="term" value="F:metal ion binding"/>
    <property type="evidence" value="ECO:0007669"/>
    <property type="project" value="UniProtKB-KW"/>
</dbReference>
<name>A0A644XQ29_9ZZZZ</name>
<reference evidence="5" key="1">
    <citation type="submission" date="2019-08" db="EMBL/GenBank/DDBJ databases">
        <authorList>
            <person name="Kucharzyk K."/>
            <person name="Murdoch R.W."/>
            <person name="Higgins S."/>
            <person name="Loffler F."/>
        </authorList>
    </citation>
    <scope>NUCLEOTIDE SEQUENCE</scope>
</reference>
<keyword evidence="5" id="KW-0456">Lyase</keyword>
<dbReference type="PANTHER" id="PTHR30548:SF5">
    <property type="entry name" value="SUBUNIT OF OXYGEN-SENSITIVE 2-HYDROXYISOCAPROYL-COA DEHYDRATASE"/>
    <property type="match status" value="1"/>
</dbReference>
<dbReference type="Gene3D" id="1.20.1270.370">
    <property type="match status" value="1"/>
</dbReference>
<dbReference type="GO" id="GO:0051536">
    <property type="term" value="F:iron-sulfur cluster binding"/>
    <property type="evidence" value="ECO:0007669"/>
    <property type="project" value="UniProtKB-KW"/>
</dbReference>
<dbReference type="EMBL" id="VSSQ01002960">
    <property type="protein sequence ID" value="MPM18320.1"/>
    <property type="molecule type" value="Genomic_DNA"/>
</dbReference>
<dbReference type="EC" id="4.2.1.157" evidence="5"/>
<dbReference type="Gene3D" id="3.40.50.11890">
    <property type="match status" value="1"/>
</dbReference>
<dbReference type="GO" id="GO:0016829">
    <property type="term" value="F:lyase activity"/>
    <property type="evidence" value="ECO:0007669"/>
    <property type="project" value="UniProtKB-KW"/>
</dbReference>
<dbReference type="Gene3D" id="3.40.50.11900">
    <property type="match status" value="1"/>
</dbReference>
<evidence type="ECO:0000313" key="5">
    <source>
        <dbReference type="EMBL" id="MPM18320.1"/>
    </source>
</evidence>
<protein>
    <submittedName>
        <fullName evidence="5">(R)-2-hydroxyisocaproyl-CoA dehydratase beta subunit</fullName>
        <ecNumber evidence="5">4.2.1.157</ecNumber>
    </submittedName>
</protein>
<evidence type="ECO:0000256" key="1">
    <source>
        <dbReference type="ARBA" id="ARBA00005806"/>
    </source>
</evidence>
<comment type="caution">
    <text evidence="5">The sequence shown here is derived from an EMBL/GenBank/DDBJ whole genome shotgun (WGS) entry which is preliminary data.</text>
</comment>
<dbReference type="InterPro" id="IPR010327">
    <property type="entry name" value="FldB/FldC_alpha/beta"/>
</dbReference>
<evidence type="ECO:0000256" key="3">
    <source>
        <dbReference type="ARBA" id="ARBA00023004"/>
    </source>
</evidence>
<dbReference type="AlphaFoldDB" id="A0A644XQ29"/>
<keyword evidence="2" id="KW-0479">Metal-binding</keyword>
<comment type="similarity">
    <text evidence="1">Belongs to the FldB/FldC dehydratase alpha/beta subunit family.</text>
</comment>
<accession>A0A644XQ29</accession>
<evidence type="ECO:0000256" key="4">
    <source>
        <dbReference type="ARBA" id="ARBA00023014"/>
    </source>
</evidence>
<proteinExistence type="inferred from homology"/>
<keyword evidence="3" id="KW-0408">Iron</keyword>
<dbReference type="PANTHER" id="PTHR30548">
    <property type="entry name" value="2-HYDROXYGLUTARYL-COA DEHYDRATASE, D-COMPONENT-RELATED"/>
    <property type="match status" value="1"/>
</dbReference>
<dbReference type="Pfam" id="PF06050">
    <property type="entry name" value="HGD-D"/>
    <property type="match status" value="1"/>
</dbReference>